<comment type="catalytic activity">
    <reaction evidence="1">
        <text>Hydrolysis of (1-&gt;4)-beta-linkages between N-acetylmuramic acid and N-acetyl-D-glucosamine residues in a peptidoglycan and between N-acetyl-D-glucosamine residues in chitodextrins.</text>
        <dbReference type="EC" id="3.2.1.17"/>
    </reaction>
</comment>
<accession>A0A194PHN8</accession>
<evidence type="ECO:0000259" key="12">
    <source>
        <dbReference type="PROSITE" id="PS00128"/>
    </source>
</evidence>
<dbReference type="STRING" id="66420.A0A194PHN8"/>
<dbReference type="PRINTS" id="PR00135">
    <property type="entry name" value="LYZLACT"/>
</dbReference>
<dbReference type="GO" id="GO:0042742">
    <property type="term" value="P:defense response to bacterium"/>
    <property type="evidence" value="ECO:0007669"/>
    <property type="project" value="UniProtKB-KW"/>
</dbReference>
<evidence type="ECO:0000256" key="1">
    <source>
        <dbReference type="ARBA" id="ARBA00000632"/>
    </source>
</evidence>
<gene>
    <name evidence="13" type="ORF">RR46_14152</name>
</gene>
<dbReference type="Gene3D" id="1.10.530.10">
    <property type="match status" value="1"/>
</dbReference>
<protein>
    <recommendedName>
        <fullName evidence="3">Lysozyme</fullName>
        <ecNumber evidence="2">3.2.1.17</ecNumber>
    </recommendedName>
    <alternativeName>
        <fullName evidence="9">1,4-beta-N-acetylmuramidase</fullName>
    </alternativeName>
</protein>
<proteinExistence type="inferred from homology"/>
<evidence type="ECO:0000256" key="10">
    <source>
        <dbReference type="RuleBase" id="RU004440"/>
    </source>
</evidence>
<dbReference type="AlphaFoldDB" id="A0A194PHN8"/>
<dbReference type="EC" id="3.2.1.17" evidence="2"/>
<dbReference type="SUPFAM" id="SSF53955">
    <property type="entry name" value="Lysozyme-like"/>
    <property type="match status" value="1"/>
</dbReference>
<evidence type="ECO:0000256" key="7">
    <source>
        <dbReference type="ARBA" id="ARBA00023157"/>
    </source>
</evidence>
<keyword evidence="14" id="KW-1185">Reference proteome</keyword>
<dbReference type="InterPro" id="IPR019799">
    <property type="entry name" value="Glyco_hydro_22_CS"/>
</dbReference>
<keyword evidence="6" id="KW-0378">Hydrolase</keyword>
<name>A0A194PHN8_PAPXU</name>
<evidence type="ECO:0000256" key="3">
    <source>
        <dbReference type="ARBA" id="ARBA00020438"/>
    </source>
</evidence>
<evidence type="ECO:0000256" key="8">
    <source>
        <dbReference type="ARBA" id="ARBA00023295"/>
    </source>
</evidence>
<dbReference type="GO" id="GO:0031640">
    <property type="term" value="P:killing of cells of another organism"/>
    <property type="evidence" value="ECO:0007669"/>
    <property type="project" value="UniProtKB-KW"/>
</dbReference>
<feature type="signal peptide" evidence="11">
    <location>
        <begin position="1"/>
        <end position="21"/>
    </location>
</feature>
<dbReference type="PROSITE" id="PS00128">
    <property type="entry name" value="GLYCOSYL_HYDROL_F22_1"/>
    <property type="match status" value="1"/>
</dbReference>
<evidence type="ECO:0000256" key="9">
    <source>
        <dbReference type="ARBA" id="ARBA00031262"/>
    </source>
</evidence>
<evidence type="ECO:0000256" key="11">
    <source>
        <dbReference type="SAM" id="SignalP"/>
    </source>
</evidence>
<reference evidence="13 14" key="1">
    <citation type="journal article" date="2015" name="Nat. Commun.">
        <title>Outbred genome sequencing and CRISPR/Cas9 gene editing in butterflies.</title>
        <authorList>
            <person name="Li X."/>
            <person name="Fan D."/>
            <person name="Zhang W."/>
            <person name="Liu G."/>
            <person name="Zhang L."/>
            <person name="Zhao L."/>
            <person name="Fang X."/>
            <person name="Chen L."/>
            <person name="Dong Y."/>
            <person name="Chen Y."/>
            <person name="Ding Y."/>
            <person name="Zhao R."/>
            <person name="Feng M."/>
            <person name="Zhu Y."/>
            <person name="Feng Y."/>
            <person name="Jiang X."/>
            <person name="Zhu D."/>
            <person name="Xiang H."/>
            <person name="Feng X."/>
            <person name="Li S."/>
            <person name="Wang J."/>
            <person name="Zhang G."/>
            <person name="Kronforst M.R."/>
            <person name="Wang W."/>
        </authorList>
    </citation>
    <scope>NUCLEOTIDE SEQUENCE [LARGE SCALE GENOMIC DNA]</scope>
    <source>
        <strain evidence="13">Ya'a_city_454_Px</strain>
        <tissue evidence="13">Whole body</tissue>
    </source>
</reference>
<evidence type="ECO:0000256" key="4">
    <source>
        <dbReference type="ARBA" id="ARBA00022529"/>
    </source>
</evidence>
<dbReference type="PROSITE" id="PS51348">
    <property type="entry name" value="GLYCOSYL_HYDROL_F22_2"/>
    <property type="match status" value="1"/>
</dbReference>
<dbReference type="EMBL" id="KQ459603">
    <property type="protein sequence ID" value="KPI92931.1"/>
    <property type="molecule type" value="Genomic_DNA"/>
</dbReference>
<dbReference type="GO" id="GO:0003796">
    <property type="term" value="F:lysozyme activity"/>
    <property type="evidence" value="ECO:0007669"/>
    <property type="project" value="UniProtKB-EC"/>
</dbReference>
<comment type="similarity">
    <text evidence="10">Belongs to the glycosyl hydrolase 22 family.</text>
</comment>
<organism evidence="13 14">
    <name type="scientific">Papilio xuthus</name>
    <name type="common">Asian swallowtail butterfly</name>
    <dbReference type="NCBI Taxonomy" id="66420"/>
    <lineage>
        <taxon>Eukaryota</taxon>
        <taxon>Metazoa</taxon>
        <taxon>Ecdysozoa</taxon>
        <taxon>Arthropoda</taxon>
        <taxon>Hexapoda</taxon>
        <taxon>Insecta</taxon>
        <taxon>Pterygota</taxon>
        <taxon>Neoptera</taxon>
        <taxon>Endopterygota</taxon>
        <taxon>Lepidoptera</taxon>
        <taxon>Glossata</taxon>
        <taxon>Ditrysia</taxon>
        <taxon>Papilionoidea</taxon>
        <taxon>Papilionidae</taxon>
        <taxon>Papilioninae</taxon>
        <taxon>Papilio</taxon>
    </lineage>
</organism>
<keyword evidence="11" id="KW-0732">Signal</keyword>
<evidence type="ECO:0000256" key="6">
    <source>
        <dbReference type="ARBA" id="ARBA00022801"/>
    </source>
</evidence>
<dbReference type="Proteomes" id="UP000053268">
    <property type="component" value="Unassembled WGS sequence"/>
</dbReference>
<keyword evidence="8" id="KW-0326">Glycosidase</keyword>
<keyword evidence="7" id="KW-1015">Disulfide bond</keyword>
<dbReference type="Pfam" id="PF00062">
    <property type="entry name" value="Lys"/>
    <property type="match status" value="1"/>
</dbReference>
<dbReference type="PANTHER" id="PTHR11407">
    <property type="entry name" value="LYSOZYME C"/>
    <property type="match status" value="1"/>
</dbReference>
<feature type="domain" description="Glycosyl hydrolases family 22 (GH22)" evidence="12">
    <location>
        <begin position="93"/>
        <end position="111"/>
    </location>
</feature>
<evidence type="ECO:0000313" key="13">
    <source>
        <dbReference type="EMBL" id="KPI92931.1"/>
    </source>
</evidence>
<dbReference type="InterPro" id="IPR001916">
    <property type="entry name" value="Glyco_hydro_22"/>
</dbReference>
<keyword evidence="4" id="KW-0929">Antimicrobial</keyword>
<dbReference type="InterPro" id="IPR023346">
    <property type="entry name" value="Lysozyme-like_dom_sf"/>
</dbReference>
<evidence type="ECO:0000256" key="2">
    <source>
        <dbReference type="ARBA" id="ARBA00012732"/>
    </source>
</evidence>
<dbReference type="PANTHER" id="PTHR11407:SF63">
    <property type="entry name" value="LYSOZYME C"/>
    <property type="match status" value="1"/>
</dbReference>
<keyword evidence="5" id="KW-0081">Bacteriolytic enzyme</keyword>
<evidence type="ECO:0000313" key="14">
    <source>
        <dbReference type="Proteomes" id="UP000053268"/>
    </source>
</evidence>
<sequence>MKLDIFLLLVFTLSLFFVGDARQYSRCELVRQLRNHRFPTNKLRQWVCLIETHSGGRTDLISRTNRSGYREYGLFQLSDRFWCSKSDLPGKDCNVTCADLLTDDITKAAKCAKKVYRRHGFTAWYGWSKCQGSLPDISAC</sequence>
<dbReference type="SMART" id="SM00263">
    <property type="entry name" value="LYZ1"/>
    <property type="match status" value="1"/>
</dbReference>
<dbReference type="CDD" id="cd16899">
    <property type="entry name" value="LYZ_C_invert"/>
    <property type="match status" value="1"/>
</dbReference>
<feature type="chain" id="PRO_5008263289" description="Lysozyme" evidence="11">
    <location>
        <begin position="22"/>
        <end position="140"/>
    </location>
</feature>
<dbReference type="InterPro" id="IPR000974">
    <property type="entry name" value="Glyco_hydro_22_lys"/>
</dbReference>
<evidence type="ECO:0000256" key="5">
    <source>
        <dbReference type="ARBA" id="ARBA00022638"/>
    </source>
</evidence>
<dbReference type="PRINTS" id="PR00137">
    <property type="entry name" value="LYSOZYME"/>
</dbReference>